<evidence type="ECO:0000313" key="2">
    <source>
        <dbReference type="EMBL" id="KZV78163.1"/>
    </source>
</evidence>
<dbReference type="SUPFAM" id="SSF81383">
    <property type="entry name" value="F-box domain"/>
    <property type="match status" value="1"/>
</dbReference>
<dbReference type="InterPro" id="IPR001810">
    <property type="entry name" value="F-box_dom"/>
</dbReference>
<dbReference type="Proteomes" id="UP000077266">
    <property type="component" value="Unassembled WGS sequence"/>
</dbReference>
<dbReference type="Pfam" id="PF12937">
    <property type="entry name" value="F-box-like"/>
    <property type="match status" value="1"/>
</dbReference>
<name>A0A166MLE2_EXIGL</name>
<evidence type="ECO:0000259" key="1">
    <source>
        <dbReference type="Pfam" id="PF12937"/>
    </source>
</evidence>
<protein>
    <recommendedName>
        <fullName evidence="1">F-box domain-containing protein</fullName>
    </recommendedName>
</protein>
<reference evidence="2 3" key="1">
    <citation type="journal article" date="2016" name="Mol. Biol. Evol.">
        <title>Comparative Genomics of Early-Diverging Mushroom-Forming Fungi Provides Insights into the Origins of Lignocellulose Decay Capabilities.</title>
        <authorList>
            <person name="Nagy L.G."/>
            <person name="Riley R."/>
            <person name="Tritt A."/>
            <person name="Adam C."/>
            <person name="Daum C."/>
            <person name="Floudas D."/>
            <person name="Sun H."/>
            <person name="Yadav J.S."/>
            <person name="Pangilinan J."/>
            <person name="Larsson K.H."/>
            <person name="Matsuura K."/>
            <person name="Barry K."/>
            <person name="Labutti K."/>
            <person name="Kuo R."/>
            <person name="Ohm R.A."/>
            <person name="Bhattacharya S.S."/>
            <person name="Shirouzu T."/>
            <person name="Yoshinaga Y."/>
            <person name="Martin F.M."/>
            <person name="Grigoriev I.V."/>
            <person name="Hibbett D.S."/>
        </authorList>
    </citation>
    <scope>NUCLEOTIDE SEQUENCE [LARGE SCALE GENOMIC DNA]</scope>
    <source>
        <strain evidence="2 3">HHB12029</strain>
    </source>
</reference>
<keyword evidence="3" id="KW-1185">Reference proteome</keyword>
<sequence>MSDVSLVDGNLYSSAATYNQLRDELDYCAHTALSEIFKQFNSTTSQARLPVEIWLHIWEQLPLVDRVTVSHVCYHWRATTLCYPILWCSLDVFSTLHDDQCDCEKCSLEDPIEVGESNVALLGLLLPRSLDLPLKLSVRIAGANVAFCQGVSTVLGAAYTRVVDLRIVQEYESGISCFLAQFNGFPALRRLVLLNQRASRITAFLNER</sequence>
<organism evidence="2 3">
    <name type="scientific">Exidia glandulosa HHB12029</name>
    <dbReference type="NCBI Taxonomy" id="1314781"/>
    <lineage>
        <taxon>Eukaryota</taxon>
        <taxon>Fungi</taxon>
        <taxon>Dikarya</taxon>
        <taxon>Basidiomycota</taxon>
        <taxon>Agaricomycotina</taxon>
        <taxon>Agaricomycetes</taxon>
        <taxon>Auriculariales</taxon>
        <taxon>Exidiaceae</taxon>
        <taxon>Exidia</taxon>
    </lineage>
</organism>
<dbReference type="InParanoid" id="A0A166MLE2"/>
<proteinExistence type="predicted"/>
<feature type="domain" description="F-box" evidence="1">
    <location>
        <begin position="47"/>
        <end position="90"/>
    </location>
</feature>
<dbReference type="InterPro" id="IPR036047">
    <property type="entry name" value="F-box-like_dom_sf"/>
</dbReference>
<dbReference type="AlphaFoldDB" id="A0A166MLE2"/>
<gene>
    <name evidence="2" type="ORF">EXIGLDRAFT_784221</name>
</gene>
<evidence type="ECO:0000313" key="3">
    <source>
        <dbReference type="Proteomes" id="UP000077266"/>
    </source>
</evidence>
<accession>A0A166MLE2</accession>
<dbReference type="EMBL" id="KV427073">
    <property type="protein sequence ID" value="KZV78163.1"/>
    <property type="molecule type" value="Genomic_DNA"/>
</dbReference>
<dbReference type="Gene3D" id="1.20.1280.50">
    <property type="match status" value="1"/>
</dbReference>
<dbReference type="OrthoDB" id="3217549at2759"/>